<reference evidence="2" key="1">
    <citation type="journal article" date="2021" name="Nat. Commun.">
        <title>Genetic determinants of endophytism in the Arabidopsis root mycobiome.</title>
        <authorList>
            <person name="Mesny F."/>
            <person name="Miyauchi S."/>
            <person name="Thiergart T."/>
            <person name="Pickel B."/>
            <person name="Atanasova L."/>
            <person name="Karlsson M."/>
            <person name="Huettel B."/>
            <person name="Barry K.W."/>
            <person name="Haridas S."/>
            <person name="Chen C."/>
            <person name="Bauer D."/>
            <person name="Andreopoulos W."/>
            <person name="Pangilinan J."/>
            <person name="LaButti K."/>
            <person name="Riley R."/>
            <person name="Lipzen A."/>
            <person name="Clum A."/>
            <person name="Drula E."/>
            <person name="Henrissat B."/>
            <person name="Kohler A."/>
            <person name="Grigoriev I.V."/>
            <person name="Martin F.M."/>
            <person name="Hacquard S."/>
        </authorList>
    </citation>
    <scope>NUCLEOTIDE SEQUENCE</scope>
    <source>
        <strain evidence="2">MPI-SDFR-AT-0117</strain>
    </source>
</reference>
<dbReference type="PANTHER" id="PTHR35040:SF7">
    <property type="entry name" value="FIBRONECTIN TYPE-III DOMAIN-CONTAINING PROTEIN-RELATED"/>
    <property type="match status" value="1"/>
</dbReference>
<dbReference type="OrthoDB" id="5342184at2759"/>
<feature type="region of interest" description="Disordered" evidence="1">
    <location>
        <begin position="137"/>
        <end position="156"/>
    </location>
</feature>
<feature type="compositionally biased region" description="Low complexity" evidence="1">
    <location>
        <begin position="137"/>
        <end position="152"/>
    </location>
</feature>
<dbReference type="PANTHER" id="PTHR35040">
    <property type="match status" value="1"/>
</dbReference>
<accession>A0A9P8V3Q7</accession>
<dbReference type="Pfam" id="PF12138">
    <property type="entry name" value="Spherulin4"/>
    <property type="match status" value="1"/>
</dbReference>
<gene>
    <name evidence="2" type="ORF">F5X68DRAFT_44719</name>
</gene>
<keyword evidence="3" id="KW-1185">Reference proteome</keyword>
<dbReference type="AlphaFoldDB" id="A0A9P8V3Q7"/>
<sequence length="267" mass="29142">MAPVILLPLYIYPLEGAWEPLFGAAQANPGVTFQVVVNPGNGPGPDPLPDASYMAALRRLCELPNIEPLGYVHCTYGKRDAAPIQRDIETYMGWNDAGLRVHGIFFDETPWEPVHRDLMAGYTQHVRETWRRSSLELDASSSPSANSSSSSHGGNGPGGASVVVYNPGVVVVEPYFEDADYIVVFEQSANHWQNYFLNQGLPQIPARLRHKAVAVVHTCDEDQPERSVGGLARQISALGFGGIHLTDELDGGYTKWPAQWGNFAAAL</sequence>
<dbReference type="InterPro" id="IPR021986">
    <property type="entry name" value="Spherulin4"/>
</dbReference>
<evidence type="ECO:0000313" key="3">
    <source>
        <dbReference type="Proteomes" id="UP000770015"/>
    </source>
</evidence>
<dbReference type="Proteomes" id="UP000770015">
    <property type="component" value="Unassembled WGS sequence"/>
</dbReference>
<comment type="caution">
    <text evidence="2">The sequence shown here is derived from an EMBL/GenBank/DDBJ whole genome shotgun (WGS) entry which is preliminary data.</text>
</comment>
<proteinExistence type="predicted"/>
<dbReference type="EMBL" id="JAGSXJ010000029">
    <property type="protein sequence ID" value="KAH6670984.1"/>
    <property type="molecule type" value="Genomic_DNA"/>
</dbReference>
<evidence type="ECO:0000256" key="1">
    <source>
        <dbReference type="SAM" id="MobiDB-lite"/>
    </source>
</evidence>
<organism evidence="2 3">
    <name type="scientific">Plectosphaerella plurivora</name>
    <dbReference type="NCBI Taxonomy" id="936078"/>
    <lineage>
        <taxon>Eukaryota</taxon>
        <taxon>Fungi</taxon>
        <taxon>Dikarya</taxon>
        <taxon>Ascomycota</taxon>
        <taxon>Pezizomycotina</taxon>
        <taxon>Sordariomycetes</taxon>
        <taxon>Hypocreomycetidae</taxon>
        <taxon>Glomerellales</taxon>
        <taxon>Plectosphaerellaceae</taxon>
        <taxon>Plectosphaerella</taxon>
    </lineage>
</organism>
<name>A0A9P8V3Q7_9PEZI</name>
<protein>
    <submittedName>
        <fullName evidence="2">Spherulation-specific family 4</fullName>
    </submittedName>
</protein>
<evidence type="ECO:0000313" key="2">
    <source>
        <dbReference type="EMBL" id="KAH6670984.1"/>
    </source>
</evidence>